<dbReference type="AlphaFoldDB" id="A0AAD7JEY7"/>
<organism evidence="2 3">
    <name type="scientific">Mycena maculata</name>
    <dbReference type="NCBI Taxonomy" id="230809"/>
    <lineage>
        <taxon>Eukaryota</taxon>
        <taxon>Fungi</taxon>
        <taxon>Dikarya</taxon>
        <taxon>Basidiomycota</taxon>
        <taxon>Agaricomycotina</taxon>
        <taxon>Agaricomycetes</taxon>
        <taxon>Agaricomycetidae</taxon>
        <taxon>Agaricales</taxon>
        <taxon>Marasmiineae</taxon>
        <taxon>Mycenaceae</taxon>
        <taxon>Mycena</taxon>
    </lineage>
</organism>
<sequence length="126" mass="13720">MTVPHLKAAMCGIASTIRNTNRLPTVVIFSTPNGETAASARAKQHNEHSTQGVNVLSSYLPPTHRPEAFSERSQNYPIRPSYPELDQEPERYEFVTFLIEGSTEILGIQGPRGLDVAPMVLAASGS</sequence>
<evidence type="ECO:0000256" key="1">
    <source>
        <dbReference type="SAM" id="MobiDB-lite"/>
    </source>
</evidence>
<protein>
    <submittedName>
        <fullName evidence="2">Uncharacterized protein</fullName>
    </submittedName>
</protein>
<gene>
    <name evidence="2" type="ORF">DFH07DRAFT_770952</name>
</gene>
<accession>A0AAD7JEY7</accession>
<feature type="region of interest" description="Disordered" evidence="1">
    <location>
        <begin position="44"/>
        <end position="85"/>
    </location>
</feature>
<dbReference type="Proteomes" id="UP001215280">
    <property type="component" value="Unassembled WGS sequence"/>
</dbReference>
<name>A0AAD7JEY7_9AGAR</name>
<comment type="caution">
    <text evidence="2">The sequence shown here is derived from an EMBL/GenBank/DDBJ whole genome shotgun (WGS) entry which is preliminary data.</text>
</comment>
<evidence type="ECO:0000313" key="3">
    <source>
        <dbReference type="Proteomes" id="UP001215280"/>
    </source>
</evidence>
<proteinExistence type="predicted"/>
<evidence type="ECO:0000313" key="2">
    <source>
        <dbReference type="EMBL" id="KAJ7763233.1"/>
    </source>
</evidence>
<reference evidence="2" key="1">
    <citation type="submission" date="2023-03" db="EMBL/GenBank/DDBJ databases">
        <title>Massive genome expansion in bonnet fungi (Mycena s.s.) driven by repeated elements and novel gene families across ecological guilds.</title>
        <authorList>
            <consortium name="Lawrence Berkeley National Laboratory"/>
            <person name="Harder C.B."/>
            <person name="Miyauchi S."/>
            <person name="Viragh M."/>
            <person name="Kuo A."/>
            <person name="Thoen E."/>
            <person name="Andreopoulos B."/>
            <person name="Lu D."/>
            <person name="Skrede I."/>
            <person name="Drula E."/>
            <person name="Henrissat B."/>
            <person name="Morin E."/>
            <person name="Kohler A."/>
            <person name="Barry K."/>
            <person name="LaButti K."/>
            <person name="Morin E."/>
            <person name="Salamov A."/>
            <person name="Lipzen A."/>
            <person name="Mereny Z."/>
            <person name="Hegedus B."/>
            <person name="Baldrian P."/>
            <person name="Stursova M."/>
            <person name="Weitz H."/>
            <person name="Taylor A."/>
            <person name="Grigoriev I.V."/>
            <person name="Nagy L.G."/>
            <person name="Martin F."/>
            <person name="Kauserud H."/>
        </authorList>
    </citation>
    <scope>NUCLEOTIDE SEQUENCE</scope>
    <source>
        <strain evidence="2">CBHHK188m</strain>
    </source>
</reference>
<keyword evidence="3" id="KW-1185">Reference proteome</keyword>
<dbReference type="EMBL" id="JARJLG010000041">
    <property type="protein sequence ID" value="KAJ7763233.1"/>
    <property type="molecule type" value="Genomic_DNA"/>
</dbReference>